<organism evidence="10">
    <name type="scientific">Siphoviridae sp. ctKvA22</name>
    <dbReference type="NCBI Taxonomy" id="2826246"/>
    <lineage>
        <taxon>Viruses</taxon>
        <taxon>Duplodnaviria</taxon>
        <taxon>Heunggongvirae</taxon>
        <taxon>Uroviricota</taxon>
        <taxon>Caudoviricetes</taxon>
    </lineage>
</organism>
<dbReference type="GO" id="GO:0015074">
    <property type="term" value="P:DNA integration"/>
    <property type="evidence" value="ECO:0007669"/>
    <property type="project" value="UniProtKB-KW"/>
</dbReference>
<evidence type="ECO:0000313" key="10">
    <source>
        <dbReference type="EMBL" id="DAD79174.1"/>
    </source>
</evidence>
<dbReference type="SUPFAM" id="SSF53041">
    <property type="entry name" value="Resolvase-like"/>
    <property type="match status" value="1"/>
</dbReference>
<dbReference type="SMART" id="SM00857">
    <property type="entry name" value="Resolvase"/>
    <property type="match status" value="1"/>
</dbReference>
<keyword evidence="7" id="KW-0175">Coiled coil</keyword>
<dbReference type="Pfam" id="PF07508">
    <property type="entry name" value="Recombinase"/>
    <property type="match status" value="1"/>
</dbReference>
<dbReference type="EMBL" id="BK014860">
    <property type="protein sequence ID" value="DAD79174.1"/>
    <property type="molecule type" value="Genomic_DNA"/>
</dbReference>
<dbReference type="Pfam" id="PF00239">
    <property type="entry name" value="Resolvase"/>
    <property type="match status" value="1"/>
</dbReference>
<evidence type="ECO:0000256" key="3">
    <source>
        <dbReference type="ARBA" id="ARBA00023125"/>
    </source>
</evidence>
<dbReference type="PROSITE" id="PS00397">
    <property type="entry name" value="RECOMBINASES_1"/>
    <property type="match status" value="1"/>
</dbReference>
<feature type="coiled-coil region" evidence="7">
    <location>
        <begin position="401"/>
        <end position="431"/>
    </location>
</feature>
<evidence type="ECO:0000256" key="1">
    <source>
        <dbReference type="ARBA" id="ARBA00022908"/>
    </source>
</evidence>
<dbReference type="InterPro" id="IPR006119">
    <property type="entry name" value="Resolv_N"/>
</dbReference>
<accession>A0A8S5MAA3</accession>
<dbReference type="GO" id="GO:0000150">
    <property type="term" value="F:DNA strand exchange activity"/>
    <property type="evidence" value="ECO:0007669"/>
    <property type="project" value="UniProtKB-KW"/>
</dbReference>
<evidence type="ECO:0000256" key="2">
    <source>
        <dbReference type="ARBA" id="ARBA00023100"/>
    </source>
</evidence>
<dbReference type="Pfam" id="PF13408">
    <property type="entry name" value="Zn_ribbon_recom"/>
    <property type="match status" value="1"/>
</dbReference>
<keyword evidence="1" id="KW-0229">DNA integration</keyword>
<dbReference type="InterPro" id="IPR038109">
    <property type="entry name" value="DNA_bind_recomb_sf"/>
</dbReference>
<dbReference type="InterPro" id="IPR006118">
    <property type="entry name" value="Recombinase_CS"/>
</dbReference>
<dbReference type="Gene3D" id="3.90.1750.20">
    <property type="entry name" value="Putative Large Serine Recombinase, Chain B, Domain 2"/>
    <property type="match status" value="1"/>
</dbReference>
<dbReference type="PANTHER" id="PTHR30461:SF23">
    <property type="entry name" value="DNA RECOMBINASE-RELATED"/>
    <property type="match status" value="1"/>
</dbReference>
<dbReference type="PROSITE" id="PS51736">
    <property type="entry name" value="RECOMBINASES_3"/>
    <property type="match status" value="1"/>
</dbReference>
<feature type="domain" description="Recombinase" evidence="9">
    <location>
        <begin position="160"/>
        <end position="277"/>
    </location>
</feature>
<evidence type="ECO:0000256" key="7">
    <source>
        <dbReference type="SAM" id="Coils"/>
    </source>
</evidence>
<keyword evidence="4" id="KW-0233">DNA recombination</keyword>
<evidence type="ECO:0000259" key="9">
    <source>
        <dbReference type="PROSITE" id="PS51737"/>
    </source>
</evidence>
<dbReference type="GO" id="GO:0003677">
    <property type="term" value="F:DNA binding"/>
    <property type="evidence" value="ECO:0007669"/>
    <property type="project" value="UniProtKB-KW"/>
</dbReference>
<proteinExistence type="predicted"/>
<keyword evidence="3" id="KW-0238">DNA-binding</keyword>
<dbReference type="Gene3D" id="3.40.50.1390">
    <property type="entry name" value="Resolvase, N-terminal catalytic domain"/>
    <property type="match status" value="1"/>
</dbReference>
<evidence type="ECO:0000259" key="8">
    <source>
        <dbReference type="PROSITE" id="PS51736"/>
    </source>
</evidence>
<evidence type="ECO:0000256" key="4">
    <source>
        <dbReference type="ARBA" id="ARBA00023172"/>
    </source>
</evidence>
<protein>
    <submittedName>
        <fullName evidence="10">Integrase</fullName>
    </submittedName>
</protein>
<feature type="active site" description="O-(5'-phospho-DNA)-serine intermediate" evidence="5 6">
    <location>
        <position position="11"/>
    </location>
</feature>
<dbReference type="PROSITE" id="PS51737">
    <property type="entry name" value="RECOMBINASE_DNA_BIND"/>
    <property type="match status" value="1"/>
</dbReference>
<dbReference type="InterPro" id="IPR050639">
    <property type="entry name" value="SSR_resolvase"/>
</dbReference>
<dbReference type="InterPro" id="IPR036162">
    <property type="entry name" value="Resolvase-like_N_sf"/>
</dbReference>
<feature type="domain" description="Resolvase/invertase-type recombinase catalytic" evidence="8">
    <location>
        <begin position="3"/>
        <end position="153"/>
    </location>
</feature>
<keyword evidence="2" id="KW-0230">DNA invertase</keyword>
<dbReference type="InterPro" id="IPR025827">
    <property type="entry name" value="Zn_ribbon_recom_dom"/>
</dbReference>
<evidence type="ECO:0000256" key="5">
    <source>
        <dbReference type="PIRSR" id="PIRSR606118-50"/>
    </source>
</evidence>
<dbReference type="CDD" id="cd00338">
    <property type="entry name" value="Ser_Recombinase"/>
    <property type="match status" value="1"/>
</dbReference>
<sequence length="486" mass="55954">MIIAAAYVRVSTDEQTDYSPAAQLADIKEYARNNGYRIPEEFIFMDEGISGKRADKRPAFQAMIRQARKKSNHIQYIIVHKFDRFARNKEDSVLYKALLKKDGVKVISVKEPIPQDDKFAVIYESMLEAMAEYYSLNLAEEVNKTMIKKAQAGEWQATAPFGYKNENKSLTIVPEEAKMVRYIFEQYIAGTSMFALSRQMNQIGYRTHRGNVFENRTIQYILNNPVYKGYSRWTPGRMHNRDYSDPASIVSKGNWEPIVSEDVWEAAASRFHAEKKTHYKHKRPDTEGIHWLSSMVKCSSCGRSLIVGTKYKNGAVQFQCGGYNHGQCHDSHAVSSNRLIPAILSELEKIAAHPDTEGCRYTVRRELPASDELDVYVPLLAKAQQRLKKAKDAYLNDIDTLEEYRSNKMNIEKEIAELKEHIAEIEERQNMPFDQAAFSTKIASVIEILRDDSRQMEDKRKAFKSICDKIIFHKHDSSLELFLIDQ</sequence>
<reference evidence="10" key="1">
    <citation type="journal article" date="2021" name="Proc. Natl. Acad. Sci. U.S.A.">
        <title>A Catalog of Tens of Thousands of Viruses from Human Metagenomes Reveals Hidden Associations with Chronic Diseases.</title>
        <authorList>
            <person name="Tisza M.J."/>
            <person name="Buck C.B."/>
        </authorList>
    </citation>
    <scope>NUCLEOTIDE SEQUENCE</scope>
    <source>
        <strain evidence="10">CtKvA22</strain>
    </source>
</reference>
<dbReference type="InterPro" id="IPR011109">
    <property type="entry name" value="DNA_bind_recombinase_dom"/>
</dbReference>
<dbReference type="PANTHER" id="PTHR30461">
    <property type="entry name" value="DNA-INVERTASE FROM LAMBDOID PROPHAGE"/>
    <property type="match status" value="1"/>
</dbReference>
<evidence type="ECO:0000256" key="6">
    <source>
        <dbReference type="PROSITE-ProRule" id="PRU10137"/>
    </source>
</evidence>
<name>A0A8S5MAA3_9CAUD</name>